<evidence type="ECO:0000313" key="21">
    <source>
        <dbReference type="Ensembl" id="ENSORLP00015012336.1"/>
    </source>
</evidence>
<dbReference type="Gene3D" id="1.20.5.990">
    <property type="entry name" value="Nemo cc2-lz domain - 1d5 darpin complex"/>
    <property type="match status" value="1"/>
</dbReference>
<evidence type="ECO:0000259" key="20">
    <source>
        <dbReference type="PROSITE" id="PS51801"/>
    </source>
</evidence>
<feature type="region of interest" description="Disordered" evidence="19">
    <location>
        <begin position="389"/>
        <end position="419"/>
    </location>
</feature>
<dbReference type="Pfam" id="PF16516">
    <property type="entry name" value="CC2-LZ"/>
    <property type="match status" value="1"/>
</dbReference>
<evidence type="ECO:0000256" key="17">
    <source>
        <dbReference type="PROSITE-ProRule" id="PRU01142"/>
    </source>
</evidence>
<dbReference type="InterPro" id="IPR022008">
    <property type="entry name" value="EABR"/>
</dbReference>
<dbReference type="InterPro" id="IPR034735">
    <property type="entry name" value="NEMO_ZF"/>
</dbReference>
<keyword evidence="3" id="KW-0597">Phosphoprotein</keyword>
<feature type="coiled-coil region" evidence="18">
    <location>
        <begin position="297"/>
        <end position="370"/>
    </location>
</feature>
<evidence type="ECO:0000256" key="9">
    <source>
        <dbReference type="ARBA" id="ARBA00023015"/>
    </source>
</evidence>
<keyword evidence="2" id="KW-0963">Cytoplasm</keyword>
<dbReference type="Ensembl" id="ENSORLT00015019457.1">
    <property type="protein sequence ID" value="ENSORLP00015012336.1"/>
    <property type="gene ID" value="ENSORLG00015013197.1"/>
</dbReference>
<dbReference type="GO" id="GO:0008270">
    <property type="term" value="F:zinc ion binding"/>
    <property type="evidence" value="ECO:0007669"/>
    <property type="project" value="UniProtKB-KW"/>
</dbReference>
<reference evidence="21 22" key="2">
    <citation type="submission" date="2017-04" db="EMBL/GenBank/DDBJ databases">
        <title>CpG methylation of centromeres and impact of large insertions on vertebrate speciation.</title>
        <authorList>
            <person name="Ichikawa K."/>
            <person name="Yoshimura J."/>
            <person name="Morishita S."/>
        </authorList>
    </citation>
    <scope>NUCLEOTIDE SEQUENCE</scope>
    <source>
        <strain evidence="21 22">HSOK</strain>
    </source>
</reference>
<dbReference type="GO" id="GO:0006915">
    <property type="term" value="P:apoptotic process"/>
    <property type="evidence" value="ECO:0007669"/>
    <property type="project" value="UniProtKB-KW"/>
</dbReference>
<keyword evidence="6 17" id="KW-0863">Zinc-finger</keyword>
<evidence type="ECO:0000256" key="12">
    <source>
        <dbReference type="ARBA" id="ARBA00023198"/>
    </source>
</evidence>
<proteinExistence type="predicted"/>
<evidence type="ECO:0000256" key="6">
    <source>
        <dbReference type="ARBA" id="ARBA00022771"/>
    </source>
</evidence>
<evidence type="ECO:0000256" key="1">
    <source>
        <dbReference type="ARBA" id="ARBA00004496"/>
    </source>
</evidence>
<dbReference type="PANTHER" id="PTHR31882">
    <property type="entry name" value="TNFAIP3-INTERACTING PROTEIN COILED COIL FAMILY MEMBER"/>
    <property type="match status" value="1"/>
</dbReference>
<dbReference type="FunFam" id="1.20.5.990:FF:000005">
    <property type="entry name" value="TNFAIP3 interacting protein 2"/>
    <property type="match status" value="1"/>
</dbReference>
<evidence type="ECO:0000313" key="22">
    <source>
        <dbReference type="Proteomes" id="UP000265200"/>
    </source>
</evidence>
<dbReference type="GO" id="GO:0070530">
    <property type="term" value="F:K63-linked polyubiquitin modification-dependent protein binding"/>
    <property type="evidence" value="ECO:0007669"/>
    <property type="project" value="InterPro"/>
</dbReference>
<evidence type="ECO:0000256" key="10">
    <source>
        <dbReference type="ARBA" id="ARBA00023054"/>
    </source>
</evidence>
<dbReference type="AlphaFoldDB" id="A0A3P9HWZ8"/>
<keyword evidence="10 18" id="KW-0175">Coiled coil</keyword>
<evidence type="ECO:0000256" key="7">
    <source>
        <dbReference type="ARBA" id="ARBA00022833"/>
    </source>
</evidence>
<evidence type="ECO:0000256" key="11">
    <source>
        <dbReference type="ARBA" id="ARBA00023163"/>
    </source>
</evidence>
<evidence type="ECO:0000256" key="16">
    <source>
        <dbReference type="ARBA" id="ARBA00079469"/>
    </source>
</evidence>
<comment type="subcellular location">
    <subcellularLocation>
        <location evidence="1">Cytoplasm</location>
    </subcellularLocation>
</comment>
<evidence type="ECO:0000256" key="15">
    <source>
        <dbReference type="ARBA" id="ARBA00073020"/>
    </source>
</evidence>
<evidence type="ECO:0000256" key="13">
    <source>
        <dbReference type="ARBA" id="ARBA00055998"/>
    </source>
</evidence>
<evidence type="ECO:0000256" key="2">
    <source>
        <dbReference type="ARBA" id="ARBA00022490"/>
    </source>
</evidence>
<dbReference type="GO" id="GO:0005737">
    <property type="term" value="C:cytoplasm"/>
    <property type="evidence" value="ECO:0007669"/>
    <property type="project" value="UniProtKB-SubCell"/>
</dbReference>
<evidence type="ECO:0000256" key="19">
    <source>
        <dbReference type="SAM" id="MobiDB-lite"/>
    </source>
</evidence>
<evidence type="ECO:0000256" key="8">
    <source>
        <dbReference type="ARBA" id="ARBA00022843"/>
    </source>
</evidence>
<keyword evidence="12" id="KW-0395">Inflammatory response</keyword>
<dbReference type="InterPro" id="IPR032419">
    <property type="entry name" value="CC2-LZ_dom"/>
</dbReference>
<evidence type="ECO:0000256" key="4">
    <source>
        <dbReference type="ARBA" id="ARBA00022703"/>
    </source>
</evidence>
<keyword evidence="5" id="KW-0479">Metal-binding</keyword>
<evidence type="ECO:0000256" key="14">
    <source>
        <dbReference type="ARBA" id="ARBA00063508"/>
    </source>
</evidence>
<protein>
    <recommendedName>
        <fullName evidence="15">TNFAIP3-interacting protein 2</fullName>
    </recommendedName>
    <alternativeName>
        <fullName evidence="16">A20-binding inhibitor of NF-kappa-B activation 2</fullName>
    </alternativeName>
</protein>
<accession>A0A3P9HWZ8</accession>
<dbReference type="PROSITE" id="PS51801">
    <property type="entry name" value="ZF_CCHC_NOA"/>
    <property type="match status" value="1"/>
</dbReference>
<organism evidence="21 22">
    <name type="scientific">Oryzias latipes</name>
    <name type="common">Japanese rice fish</name>
    <name type="synonym">Japanese killifish</name>
    <dbReference type="NCBI Taxonomy" id="8090"/>
    <lineage>
        <taxon>Eukaryota</taxon>
        <taxon>Metazoa</taxon>
        <taxon>Chordata</taxon>
        <taxon>Craniata</taxon>
        <taxon>Vertebrata</taxon>
        <taxon>Euteleostomi</taxon>
        <taxon>Actinopterygii</taxon>
        <taxon>Neopterygii</taxon>
        <taxon>Teleostei</taxon>
        <taxon>Neoteleostei</taxon>
        <taxon>Acanthomorphata</taxon>
        <taxon>Ovalentaria</taxon>
        <taxon>Atherinomorphae</taxon>
        <taxon>Beloniformes</taxon>
        <taxon>Adrianichthyidae</taxon>
        <taxon>Oryziinae</taxon>
        <taxon>Oryzias</taxon>
    </lineage>
</organism>
<keyword evidence="4" id="KW-0053">Apoptosis</keyword>
<reference evidence="21" key="3">
    <citation type="submission" date="2025-08" db="UniProtKB">
        <authorList>
            <consortium name="Ensembl"/>
        </authorList>
    </citation>
    <scope>IDENTIFICATION</scope>
    <source>
        <strain evidence="21">HSOK</strain>
    </source>
</reference>
<keyword evidence="8" id="KW-0832">Ubl conjugation</keyword>
<reference key="1">
    <citation type="journal article" date="2007" name="Nature">
        <title>The medaka draft genome and insights into vertebrate genome evolution.</title>
        <authorList>
            <person name="Kasahara M."/>
            <person name="Naruse K."/>
            <person name="Sasaki S."/>
            <person name="Nakatani Y."/>
            <person name="Qu W."/>
            <person name="Ahsan B."/>
            <person name="Yamada T."/>
            <person name="Nagayasu Y."/>
            <person name="Doi K."/>
            <person name="Kasai Y."/>
            <person name="Jindo T."/>
            <person name="Kobayashi D."/>
            <person name="Shimada A."/>
            <person name="Toyoda A."/>
            <person name="Kuroki Y."/>
            <person name="Fujiyama A."/>
            <person name="Sasaki T."/>
            <person name="Shimizu A."/>
            <person name="Asakawa S."/>
            <person name="Shimizu N."/>
            <person name="Hashimoto S."/>
            <person name="Yang J."/>
            <person name="Lee Y."/>
            <person name="Matsushima K."/>
            <person name="Sugano S."/>
            <person name="Sakaizumi M."/>
            <person name="Narita T."/>
            <person name="Ohishi K."/>
            <person name="Haga S."/>
            <person name="Ohta F."/>
            <person name="Nomoto H."/>
            <person name="Nogata K."/>
            <person name="Morishita T."/>
            <person name="Endo T."/>
            <person name="Shin-I T."/>
            <person name="Takeda H."/>
            <person name="Morishita S."/>
            <person name="Kohara Y."/>
        </authorList>
    </citation>
    <scope>NUCLEOTIDE SEQUENCE [LARGE SCALE GENOMIC DNA]</scope>
    <source>
        <strain>Hd-rR</strain>
    </source>
</reference>
<sequence length="460" mass="52440">MDKGSLKSDYDSAREKTRSYSVLNTLYHEKRQEIELLHKQINVKDNIIADLKARLGRYERIYMTVGDNESVLVGPSNSLVESLVKEIVKAKQKRKDADVRAARQAEEIHRLNVLLREKDLELERVRCQPDHEKDQEIQRLRTALAEKEQTEATRSVLCTSLAEEADQLRGQLGATVKVCQELLSRLEEKKGAGERGGEVVEMPQQQKVKEPSELSDSASIKSQIRQLQEENQQLKQRVEYVQGLNSQWQKYDSSREDYIRGLCQRLKESSGQGLVPLVGPVSSGLLQQEICRLNTSLEEKIQECTQLEREVEEVRNRSHERIQTLEQQVLIYAEDFKSERADRERAQGQIEDLKEKISQLKQQLHKQQGANRDSRDVVPLCRVHIGHRISSKRSKDSPEPLLRSSAERQQAPAAAAAAATPSAAWMSPGLSELQCPQCLARFNDTEAAEYLNHCEECARL</sequence>
<keyword evidence="11" id="KW-0804">Transcription</keyword>
<comment type="subunit">
    <text evidence="14">Interacts with STK11/LKB1, TNFAIP3, IKBKG, NFKB1, MAP3K8, TEK, RIPK1, CHUK, IKBKB and SMARCD1. Interacts with polyubiquitin.</text>
</comment>
<reference evidence="21" key="4">
    <citation type="submission" date="2025-09" db="UniProtKB">
        <authorList>
            <consortium name="Ensembl"/>
        </authorList>
    </citation>
    <scope>IDENTIFICATION</scope>
    <source>
        <strain evidence="21">HSOK</strain>
    </source>
</reference>
<evidence type="ECO:0000256" key="3">
    <source>
        <dbReference type="ARBA" id="ARBA00022553"/>
    </source>
</evidence>
<evidence type="ECO:0000256" key="18">
    <source>
        <dbReference type="SAM" id="Coils"/>
    </source>
</evidence>
<evidence type="ECO:0000256" key="5">
    <source>
        <dbReference type="ARBA" id="ARBA00022723"/>
    </source>
</evidence>
<comment type="function">
    <text evidence="13">Inhibits NF-kappa-B activation by blocking the interaction of RIPK1 with its downstream effector NEMO/IKBKG. Forms a ternary complex with NFKB1 and MAP3K8 but appears to function upstream of MAP3K8 in the TLR4 signaling pathway that regulates MAP3K8 activation. Involved in activation of the MEK/ERK signaling pathway during innate immune response; this function seems to be stimulus- and cell type specific. Required for stability of MAP3K8. Involved in regulation of apoptosis in endothelial cells; promotes TEK agonist-stimulated endothelial survival. May act as transcriptional coactivator when translocated to the nucleus. Enhances CHUK-mediated NF-kappa-B activation involving NF-kappa-B p50-p65 and p50-c-Rel complexes.</text>
</comment>
<feature type="coiled-coil region" evidence="18">
    <location>
        <begin position="217"/>
        <end position="244"/>
    </location>
</feature>
<feature type="region of interest" description="Disordered" evidence="19">
    <location>
        <begin position="190"/>
        <end position="217"/>
    </location>
</feature>
<keyword evidence="9" id="KW-0805">Transcription regulation</keyword>
<dbReference type="GO" id="GO:0006954">
    <property type="term" value="P:inflammatory response"/>
    <property type="evidence" value="ECO:0007669"/>
    <property type="project" value="UniProtKB-KW"/>
</dbReference>
<dbReference type="PANTHER" id="PTHR31882:SF6">
    <property type="entry name" value="TNFAIP3-INTERACTING PROTEIN 2"/>
    <property type="match status" value="1"/>
</dbReference>
<dbReference type="GO" id="GO:0043122">
    <property type="term" value="P:regulation of canonical NF-kappaB signal transduction"/>
    <property type="evidence" value="ECO:0007669"/>
    <property type="project" value="UniProtKB-ARBA"/>
</dbReference>
<dbReference type="Pfam" id="PF12180">
    <property type="entry name" value="EABR"/>
    <property type="match status" value="1"/>
</dbReference>
<feature type="domain" description="CCHC NOA-type" evidence="20">
    <location>
        <begin position="427"/>
        <end position="459"/>
    </location>
</feature>
<keyword evidence="7" id="KW-0862">Zinc</keyword>
<name>A0A3P9HWZ8_ORYLA</name>
<dbReference type="Proteomes" id="UP000265200">
    <property type="component" value="Chromosome 1"/>
</dbReference>